<dbReference type="RefSeq" id="WP_146753120.1">
    <property type="nucleotide sequence ID" value="NZ_CP069793.1"/>
</dbReference>
<dbReference type="Proteomes" id="UP000251241">
    <property type="component" value="Unassembled WGS sequence"/>
</dbReference>
<reference evidence="1 2" key="1">
    <citation type="submission" date="2018-06" db="EMBL/GenBank/DDBJ databases">
        <authorList>
            <consortium name="Pathogen Informatics"/>
            <person name="Doyle S."/>
        </authorList>
    </citation>
    <scope>NUCLEOTIDE SEQUENCE [LARGE SCALE GENOMIC DNA]</scope>
    <source>
        <strain evidence="1 2">NCTC11343</strain>
    </source>
</reference>
<sequence length="122" mass="14590">MMPKYNYLIQFDLELYDIYRKGYNPIENVKSFWEQYSLSKVYESIAALQSDIRNEAKMKYNPLLTEFSIHLLRVLIAYLMIHISEMDLSKVSISVDTNKEELEIFKRIYDFFQRVTPSNPNS</sequence>
<dbReference type="GeneID" id="97182091"/>
<dbReference type="AlphaFoldDB" id="A0A2X2JEE9"/>
<accession>A0A2X2JEE9</accession>
<proteinExistence type="predicted"/>
<name>A0A2X2JEE9_SPHMU</name>
<evidence type="ECO:0000313" key="2">
    <source>
        <dbReference type="Proteomes" id="UP000251241"/>
    </source>
</evidence>
<organism evidence="1 2">
    <name type="scientific">Sphingobacterium multivorum</name>
    <dbReference type="NCBI Taxonomy" id="28454"/>
    <lineage>
        <taxon>Bacteria</taxon>
        <taxon>Pseudomonadati</taxon>
        <taxon>Bacteroidota</taxon>
        <taxon>Sphingobacteriia</taxon>
        <taxon>Sphingobacteriales</taxon>
        <taxon>Sphingobacteriaceae</taxon>
        <taxon>Sphingobacterium</taxon>
    </lineage>
</organism>
<dbReference type="EMBL" id="UAUU01000011">
    <property type="protein sequence ID" value="SPZ92094.1"/>
    <property type="molecule type" value="Genomic_DNA"/>
</dbReference>
<evidence type="ECO:0000313" key="1">
    <source>
        <dbReference type="EMBL" id="SPZ92094.1"/>
    </source>
</evidence>
<protein>
    <submittedName>
        <fullName evidence="1">Uncharacterized protein</fullName>
    </submittedName>
</protein>
<gene>
    <name evidence="1" type="ORF">NCTC11343_04148</name>
</gene>